<keyword evidence="8" id="KW-1185">Reference proteome</keyword>
<dbReference type="PROSITE" id="PS50082">
    <property type="entry name" value="WD_REPEATS_2"/>
    <property type="match status" value="3"/>
</dbReference>
<keyword evidence="2 4" id="KW-0853">WD repeat</keyword>
<feature type="compositionally biased region" description="Basic and acidic residues" evidence="6">
    <location>
        <begin position="341"/>
        <end position="361"/>
    </location>
</feature>
<dbReference type="InterPro" id="IPR036322">
    <property type="entry name" value="WD40_repeat_dom_sf"/>
</dbReference>
<proteinExistence type="predicted"/>
<dbReference type="InterPro" id="IPR020472">
    <property type="entry name" value="WD40_PAC1"/>
</dbReference>
<keyword evidence="5" id="KW-0175">Coiled coil</keyword>
<organism evidence="7 8">
    <name type="scientific">Nephila pilipes</name>
    <name type="common">Giant wood spider</name>
    <name type="synonym">Nephila maculata</name>
    <dbReference type="NCBI Taxonomy" id="299642"/>
    <lineage>
        <taxon>Eukaryota</taxon>
        <taxon>Metazoa</taxon>
        <taxon>Ecdysozoa</taxon>
        <taxon>Arthropoda</taxon>
        <taxon>Chelicerata</taxon>
        <taxon>Arachnida</taxon>
        <taxon>Araneae</taxon>
        <taxon>Araneomorphae</taxon>
        <taxon>Entelegynae</taxon>
        <taxon>Araneoidea</taxon>
        <taxon>Nephilidae</taxon>
        <taxon>Nephila</taxon>
    </lineage>
</organism>
<feature type="coiled-coil region" evidence="5">
    <location>
        <begin position="135"/>
        <end position="162"/>
    </location>
</feature>
<evidence type="ECO:0000313" key="7">
    <source>
        <dbReference type="EMBL" id="GFS62075.1"/>
    </source>
</evidence>
<evidence type="ECO:0000256" key="6">
    <source>
        <dbReference type="SAM" id="MobiDB-lite"/>
    </source>
</evidence>
<evidence type="ECO:0000256" key="3">
    <source>
        <dbReference type="ARBA" id="ARBA00022737"/>
    </source>
</evidence>
<dbReference type="PROSITE" id="PS50294">
    <property type="entry name" value="WD_REPEATS_REGION"/>
    <property type="match status" value="3"/>
</dbReference>
<gene>
    <name evidence="7" type="primary">WDR44</name>
    <name evidence="7" type="ORF">NPIL_422831</name>
</gene>
<evidence type="ECO:0000313" key="8">
    <source>
        <dbReference type="Proteomes" id="UP000887013"/>
    </source>
</evidence>
<dbReference type="InterPro" id="IPR015943">
    <property type="entry name" value="WD40/YVTN_repeat-like_dom_sf"/>
</dbReference>
<dbReference type="EMBL" id="BMAW01047655">
    <property type="protein sequence ID" value="GFS62075.1"/>
    <property type="molecule type" value="Genomic_DNA"/>
</dbReference>
<dbReference type="InterPro" id="IPR040324">
    <property type="entry name" value="WDR44/Dgr2"/>
</dbReference>
<feature type="repeat" description="WD" evidence="4">
    <location>
        <begin position="699"/>
        <end position="733"/>
    </location>
</feature>
<evidence type="ECO:0000256" key="1">
    <source>
        <dbReference type="ARBA" id="ARBA00021207"/>
    </source>
</evidence>
<sequence length="958" mass="108655">MFWRNFLRILDFVLSLIIIIHLTFSNLEKVPGCVHLKSKFWGSGRKRLGVVSNFLIKNNTLLCKYSPSFISNFLKMSSESDSDVFFDAEEVTPVRTVKPVKKEENEKLKEEPSKIIEEELSKEESVDNNVINIPTMILNEDLKEAARKAKDSEQRRKKVEELRKLMLHDDDEGLEVHSEQSSLESSSVEGIYPHSNKNYAFKHSERNTNETSSVMSLGKVGSILGGRDKQNSKDIDAISTDSKYSCNEGGSLQEFAGVSVRQQSKCAEPDVVASTKGESKQPIAPPRRKKRNKNNATRVISNPDSAVELPSPTDPVESLARELEYSLDLHSATRGQYVVKPQDREQDRAEGPSGDNGERRSSIPLRSESLNSVSSRNLSNPSEDSETANKPVEELKQQQPYMVRTRSDSGRPLTDQEILAQVTVRNLDTGEQIPLSLAEEHLPRCLNPLSLHIMRLTSEYVSNTALNKESDEESTDIRKSDSMDMGTKAWVRTFSFRRDLGKRLKMEVNKFKTVVDRVTHARHADDDNSEDEILSDQRSSVKIKISSKLKSAEKNGSEFENIKVIQEISGEHTGAIWTMKFSTCGRLLATAGQDHDLRIWVLKDAYKYFDDMRQKFNAESGKTSPVPAQPEVCVDNGGDDKEESEEDKGPFLGKPFCTYQGHTAELLDVSWSKNYFILSSSMDKTVRLWHISRKECLCCFQHIDFVTAIVFHPKDDRYFLSGSLDGKLRLWNIPDKKVTLWNELDGQTKLITAVNFCQNGKIAVVGSYDGRCIFYYTDQLKYYTQIHVRSTKGRNSQGRKISGIEEMPGEDKILVTSNDSRIRLYDLRDLCLTCKYKGYVNLSSQIKASLSHDGKYILSGSENQFIYLWKTSHDYAKLRRDRNDYWTGIKAHNAVVTSAIFAPKPSYIIKQLMREQDKEVAATMEQDINKYYVMVSGDFNGVIKVFLHKSKTGTTNTS</sequence>
<keyword evidence="3" id="KW-0677">Repeat</keyword>
<reference evidence="7" key="1">
    <citation type="submission" date="2020-08" db="EMBL/GenBank/DDBJ databases">
        <title>Multicomponent nature underlies the extraordinary mechanical properties of spider dragline silk.</title>
        <authorList>
            <person name="Kono N."/>
            <person name="Nakamura H."/>
            <person name="Mori M."/>
            <person name="Yoshida Y."/>
            <person name="Ohtoshi R."/>
            <person name="Malay A.D."/>
            <person name="Moran D.A.P."/>
            <person name="Tomita M."/>
            <person name="Numata K."/>
            <person name="Arakawa K."/>
        </authorList>
    </citation>
    <scope>NUCLEOTIDE SEQUENCE</scope>
</reference>
<dbReference type="OrthoDB" id="6425601at2759"/>
<evidence type="ECO:0000256" key="2">
    <source>
        <dbReference type="ARBA" id="ARBA00022574"/>
    </source>
</evidence>
<feature type="region of interest" description="Disordered" evidence="6">
    <location>
        <begin position="619"/>
        <end position="649"/>
    </location>
</feature>
<protein>
    <recommendedName>
        <fullName evidence="1">WD repeat-containing protein 44</fullName>
    </recommendedName>
</protein>
<feature type="region of interest" description="Disordered" evidence="6">
    <location>
        <begin position="170"/>
        <end position="191"/>
    </location>
</feature>
<feature type="repeat" description="WD" evidence="4">
    <location>
        <begin position="659"/>
        <end position="692"/>
    </location>
</feature>
<feature type="region of interest" description="Disordered" evidence="6">
    <location>
        <begin position="334"/>
        <end position="413"/>
    </location>
</feature>
<dbReference type="PANTHER" id="PTHR14221">
    <property type="entry name" value="WD REPEAT DOMAIN 44"/>
    <property type="match status" value="1"/>
</dbReference>
<dbReference type="Gene3D" id="2.130.10.10">
    <property type="entry name" value="YVTN repeat-like/Quinoprotein amine dehydrogenase"/>
    <property type="match status" value="1"/>
</dbReference>
<dbReference type="SUPFAM" id="SSF50978">
    <property type="entry name" value="WD40 repeat-like"/>
    <property type="match status" value="1"/>
</dbReference>
<feature type="compositionally biased region" description="Low complexity" evidence="6">
    <location>
        <begin position="364"/>
        <end position="382"/>
    </location>
</feature>
<feature type="repeat" description="WD" evidence="4">
    <location>
        <begin position="569"/>
        <end position="600"/>
    </location>
</feature>
<dbReference type="Proteomes" id="UP000887013">
    <property type="component" value="Unassembled WGS sequence"/>
</dbReference>
<dbReference type="AlphaFoldDB" id="A0A8X6IW37"/>
<comment type="caution">
    <text evidence="7">The sequence shown here is derived from an EMBL/GenBank/DDBJ whole genome shotgun (WGS) entry which is preliminary data.</text>
</comment>
<dbReference type="SMART" id="SM00320">
    <property type="entry name" value="WD40"/>
    <property type="match status" value="6"/>
</dbReference>
<dbReference type="PRINTS" id="PR00320">
    <property type="entry name" value="GPROTEINBRPT"/>
</dbReference>
<feature type="region of interest" description="Disordered" evidence="6">
    <location>
        <begin position="268"/>
        <end position="315"/>
    </location>
</feature>
<accession>A0A8X6IW37</accession>
<name>A0A8X6IW37_NEPPI</name>
<dbReference type="InterPro" id="IPR001680">
    <property type="entry name" value="WD40_rpt"/>
</dbReference>
<evidence type="ECO:0000256" key="4">
    <source>
        <dbReference type="PROSITE-ProRule" id="PRU00221"/>
    </source>
</evidence>
<dbReference type="Pfam" id="PF00400">
    <property type="entry name" value="WD40"/>
    <property type="match status" value="5"/>
</dbReference>
<evidence type="ECO:0000256" key="5">
    <source>
        <dbReference type="SAM" id="Coils"/>
    </source>
</evidence>
<feature type="compositionally biased region" description="Low complexity" evidence="6">
    <location>
        <begin position="179"/>
        <end position="189"/>
    </location>
</feature>
<dbReference type="PANTHER" id="PTHR14221:SF0">
    <property type="entry name" value="WD REPEAT-CONTAINING PROTEIN 44"/>
    <property type="match status" value="1"/>
</dbReference>